<gene>
    <name evidence="1" type="ORF">AVEN_94152_1</name>
</gene>
<protein>
    <submittedName>
        <fullName evidence="1">Uncharacterized protein</fullName>
    </submittedName>
</protein>
<proteinExistence type="predicted"/>
<sequence length="74" mass="8113">SPFSCLRLVSDVQVQLLLFVANIKGPALFSHGNVARGKETLQGSTLKPPSPGLELGDDVKEDLYDITEQVRKYL</sequence>
<dbReference type="AlphaFoldDB" id="A0A4Y2A168"/>
<comment type="caution">
    <text evidence="1">The sequence shown here is derived from an EMBL/GenBank/DDBJ whole genome shotgun (WGS) entry which is preliminary data.</text>
</comment>
<feature type="non-terminal residue" evidence="1">
    <location>
        <position position="1"/>
    </location>
</feature>
<reference evidence="1 2" key="1">
    <citation type="journal article" date="2019" name="Sci. Rep.">
        <title>Orb-weaving spider Araneus ventricosus genome elucidates the spidroin gene catalogue.</title>
        <authorList>
            <person name="Kono N."/>
            <person name="Nakamura H."/>
            <person name="Ohtoshi R."/>
            <person name="Moran D.A.P."/>
            <person name="Shinohara A."/>
            <person name="Yoshida Y."/>
            <person name="Fujiwara M."/>
            <person name="Mori M."/>
            <person name="Tomita M."/>
            <person name="Arakawa K."/>
        </authorList>
    </citation>
    <scope>NUCLEOTIDE SEQUENCE [LARGE SCALE GENOMIC DNA]</scope>
</reference>
<dbReference type="Proteomes" id="UP000499080">
    <property type="component" value="Unassembled WGS sequence"/>
</dbReference>
<dbReference type="EMBL" id="BGPR01154966">
    <property type="protein sequence ID" value="GBL73493.1"/>
    <property type="molecule type" value="Genomic_DNA"/>
</dbReference>
<name>A0A4Y2A168_ARAVE</name>
<evidence type="ECO:0000313" key="2">
    <source>
        <dbReference type="Proteomes" id="UP000499080"/>
    </source>
</evidence>
<accession>A0A4Y2A168</accession>
<organism evidence="1 2">
    <name type="scientific">Araneus ventricosus</name>
    <name type="common">Orbweaver spider</name>
    <name type="synonym">Epeira ventricosa</name>
    <dbReference type="NCBI Taxonomy" id="182803"/>
    <lineage>
        <taxon>Eukaryota</taxon>
        <taxon>Metazoa</taxon>
        <taxon>Ecdysozoa</taxon>
        <taxon>Arthropoda</taxon>
        <taxon>Chelicerata</taxon>
        <taxon>Arachnida</taxon>
        <taxon>Araneae</taxon>
        <taxon>Araneomorphae</taxon>
        <taxon>Entelegynae</taxon>
        <taxon>Araneoidea</taxon>
        <taxon>Araneidae</taxon>
        <taxon>Araneus</taxon>
    </lineage>
</organism>
<evidence type="ECO:0000313" key="1">
    <source>
        <dbReference type="EMBL" id="GBL73493.1"/>
    </source>
</evidence>
<keyword evidence="2" id="KW-1185">Reference proteome</keyword>